<evidence type="ECO:0000256" key="2">
    <source>
        <dbReference type="ARBA" id="ARBA00005695"/>
    </source>
</evidence>
<sequence length="593" mass="64663">MGRRILVALVVVAGLLVPNAAVAQPATGGAAKLRVAVPQQIDSLNPFLGYSLASTDLFRLIYPTLTTYSPQDFSVTPELAESWETSPDKLTWTFHIRPGVQWTDGRPVTARDAAYTYDRMMHDPAAATANGNFVENFESVAAPDESTLVIRTKTPQATMLAIDAPIVPEHVWSQVEDVAGFANDRMPVVGSGPFELTEYEPEQYATLRANPRFWRGPAKISELQFVQFKNTDASVQALRKGEVDVAQKLTPAQFDALAGEPDVAQVQGQGRRFFEMLINPGAANSAGAPIGTGHPALRDVRVRRAIDQAIDKQALVDRVLTGYGQVGGGYLPPIFDDYHWAPQQPRRFDPAAANAQLDEAGYRRGPDGIRRTPQGEPLNLGFMLHASTSADAQVGEFVKRWLADVGIAVELEPVSDNQVNDRTTAGDFDLAISGWSANPDPDYVLRLQTCGSRPSPEGGGTPDSFLCDQVYDDLYARQLGEFDPAKRIDLVKRAQQRFYDQATASVLYYQNSLEAHRSDRYSGFTTQPAAEGVITGQQGYWGYYGAQPTPAAMNSQDTDYGTAALVLVGVVVVAGAVIVLVVRRRRATVDERE</sequence>
<dbReference type="GO" id="GO:0015833">
    <property type="term" value="P:peptide transport"/>
    <property type="evidence" value="ECO:0007669"/>
    <property type="project" value="TreeGrafter"/>
</dbReference>
<dbReference type="InterPro" id="IPR000914">
    <property type="entry name" value="SBP_5_dom"/>
</dbReference>
<dbReference type="RefSeq" id="WP_184478251.1">
    <property type="nucleotide sequence ID" value="NZ_JACHIV010000001.1"/>
</dbReference>
<dbReference type="GO" id="GO:1904680">
    <property type="term" value="F:peptide transmembrane transporter activity"/>
    <property type="evidence" value="ECO:0007669"/>
    <property type="project" value="TreeGrafter"/>
</dbReference>
<dbReference type="Gene3D" id="3.10.105.10">
    <property type="entry name" value="Dipeptide-binding Protein, Domain 3"/>
    <property type="match status" value="1"/>
</dbReference>
<keyword evidence="5" id="KW-0812">Transmembrane</keyword>
<proteinExistence type="inferred from homology"/>
<comment type="caution">
    <text evidence="8">The sequence shown here is derived from an EMBL/GenBank/DDBJ whole genome shotgun (WGS) entry which is preliminary data.</text>
</comment>
<feature type="domain" description="Solute-binding protein family 5" evidence="7">
    <location>
        <begin position="75"/>
        <end position="448"/>
    </location>
</feature>
<dbReference type="GO" id="GO:0043190">
    <property type="term" value="C:ATP-binding cassette (ABC) transporter complex"/>
    <property type="evidence" value="ECO:0007669"/>
    <property type="project" value="InterPro"/>
</dbReference>
<dbReference type="InterPro" id="IPR030678">
    <property type="entry name" value="Peptide/Ni-bd"/>
</dbReference>
<keyword evidence="5" id="KW-0472">Membrane</keyword>
<dbReference type="SUPFAM" id="SSF53850">
    <property type="entry name" value="Periplasmic binding protein-like II"/>
    <property type="match status" value="1"/>
</dbReference>
<reference evidence="8 9" key="1">
    <citation type="submission" date="2020-08" db="EMBL/GenBank/DDBJ databases">
        <title>Sequencing the genomes of 1000 actinobacteria strains.</title>
        <authorList>
            <person name="Klenk H.-P."/>
        </authorList>
    </citation>
    <scope>NUCLEOTIDE SEQUENCE [LARGE SCALE GENOMIC DNA]</scope>
    <source>
        <strain evidence="8 9">DSM 45582</strain>
    </source>
</reference>
<dbReference type="CDD" id="cd00995">
    <property type="entry name" value="PBP2_NikA_DppA_OppA_like"/>
    <property type="match status" value="1"/>
</dbReference>
<dbReference type="PANTHER" id="PTHR30290">
    <property type="entry name" value="PERIPLASMIC BINDING COMPONENT OF ABC TRANSPORTER"/>
    <property type="match status" value="1"/>
</dbReference>
<evidence type="ECO:0000313" key="9">
    <source>
        <dbReference type="Proteomes" id="UP000580474"/>
    </source>
</evidence>
<feature type="signal peptide" evidence="6">
    <location>
        <begin position="1"/>
        <end position="23"/>
    </location>
</feature>
<organism evidence="8 9">
    <name type="scientific">Saccharopolyspora gloriosae</name>
    <dbReference type="NCBI Taxonomy" id="455344"/>
    <lineage>
        <taxon>Bacteria</taxon>
        <taxon>Bacillati</taxon>
        <taxon>Actinomycetota</taxon>
        <taxon>Actinomycetes</taxon>
        <taxon>Pseudonocardiales</taxon>
        <taxon>Pseudonocardiaceae</taxon>
        <taxon>Saccharopolyspora</taxon>
    </lineage>
</organism>
<evidence type="ECO:0000256" key="1">
    <source>
        <dbReference type="ARBA" id="ARBA00004196"/>
    </source>
</evidence>
<dbReference type="Proteomes" id="UP000580474">
    <property type="component" value="Unassembled WGS sequence"/>
</dbReference>
<evidence type="ECO:0000256" key="4">
    <source>
        <dbReference type="ARBA" id="ARBA00022729"/>
    </source>
</evidence>
<keyword evidence="5" id="KW-1133">Transmembrane helix</keyword>
<dbReference type="EMBL" id="JACHIV010000001">
    <property type="protein sequence ID" value="MBB5068586.1"/>
    <property type="molecule type" value="Genomic_DNA"/>
</dbReference>
<protein>
    <submittedName>
        <fullName evidence="8">Peptide/nickel transport system substrate-binding protein</fullName>
    </submittedName>
</protein>
<dbReference type="GO" id="GO:0030313">
    <property type="term" value="C:cell envelope"/>
    <property type="evidence" value="ECO:0007669"/>
    <property type="project" value="UniProtKB-SubCell"/>
</dbReference>
<comment type="subcellular location">
    <subcellularLocation>
        <location evidence="1">Cell envelope</location>
    </subcellularLocation>
</comment>
<name>A0A840N8T9_9PSEU</name>
<keyword evidence="4 6" id="KW-0732">Signal</keyword>
<keyword evidence="9" id="KW-1185">Reference proteome</keyword>
<feature type="chain" id="PRO_5032453707" evidence="6">
    <location>
        <begin position="24"/>
        <end position="593"/>
    </location>
</feature>
<evidence type="ECO:0000313" key="8">
    <source>
        <dbReference type="EMBL" id="MBB5068586.1"/>
    </source>
</evidence>
<gene>
    <name evidence="8" type="ORF">BJ969_001674</name>
</gene>
<dbReference type="PANTHER" id="PTHR30290:SF10">
    <property type="entry name" value="PERIPLASMIC OLIGOPEPTIDE-BINDING PROTEIN-RELATED"/>
    <property type="match status" value="1"/>
</dbReference>
<keyword evidence="3" id="KW-0813">Transport</keyword>
<accession>A0A840N8T9</accession>
<dbReference type="Gene3D" id="3.40.190.10">
    <property type="entry name" value="Periplasmic binding protein-like II"/>
    <property type="match status" value="1"/>
</dbReference>
<dbReference type="InterPro" id="IPR039424">
    <property type="entry name" value="SBP_5"/>
</dbReference>
<dbReference type="PIRSF" id="PIRSF002741">
    <property type="entry name" value="MppA"/>
    <property type="match status" value="1"/>
</dbReference>
<feature type="transmembrane region" description="Helical" evidence="5">
    <location>
        <begin position="560"/>
        <end position="582"/>
    </location>
</feature>
<dbReference type="AlphaFoldDB" id="A0A840N8T9"/>
<evidence type="ECO:0000259" key="7">
    <source>
        <dbReference type="Pfam" id="PF00496"/>
    </source>
</evidence>
<dbReference type="Pfam" id="PF00496">
    <property type="entry name" value="SBP_bac_5"/>
    <property type="match status" value="1"/>
</dbReference>
<comment type="similarity">
    <text evidence="2">Belongs to the bacterial solute-binding protein 5 family.</text>
</comment>
<evidence type="ECO:0000256" key="3">
    <source>
        <dbReference type="ARBA" id="ARBA00022448"/>
    </source>
</evidence>
<evidence type="ECO:0000256" key="5">
    <source>
        <dbReference type="SAM" id="Phobius"/>
    </source>
</evidence>
<dbReference type="GO" id="GO:0042597">
    <property type="term" value="C:periplasmic space"/>
    <property type="evidence" value="ECO:0007669"/>
    <property type="project" value="UniProtKB-ARBA"/>
</dbReference>
<evidence type="ECO:0000256" key="6">
    <source>
        <dbReference type="SAM" id="SignalP"/>
    </source>
</evidence>